<evidence type="ECO:0000259" key="1">
    <source>
        <dbReference type="Pfam" id="PF06568"/>
    </source>
</evidence>
<dbReference type="InterPro" id="IPR009506">
    <property type="entry name" value="YjiS-like"/>
</dbReference>
<gene>
    <name evidence="2" type="ORF">SAMN05216241_106168</name>
</gene>
<organism evidence="2 3">
    <name type="scientific">Limimonas halophila</name>
    <dbReference type="NCBI Taxonomy" id="1082479"/>
    <lineage>
        <taxon>Bacteria</taxon>
        <taxon>Pseudomonadati</taxon>
        <taxon>Pseudomonadota</taxon>
        <taxon>Alphaproteobacteria</taxon>
        <taxon>Rhodospirillales</taxon>
        <taxon>Rhodovibrionaceae</taxon>
        <taxon>Limimonas</taxon>
    </lineage>
</organism>
<name>A0A1G7S9I2_9PROT</name>
<protein>
    <submittedName>
        <fullName evidence="2">Uncharacterized conserved protein YjiS, DUF1127 family</fullName>
    </submittedName>
</protein>
<dbReference type="AlphaFoldDB" id="A0A1G7S9I2"/>
<feature type="domain" description="YjiS-like" evidence="1">
    <location>
        <begin position="31"/>
        <end position="65"/>
    </location>
</feature>
<reference evidence="2 3" key="1">
    <citation type="submission" date="2016-10" db="EMBL/GenBank/DDBJ databases">
        <authorList>
            <person name="de Groot N.N."/>
        </authorList>
    </citation>
    <scope>NUCLEOTIDE SEQUENCE [LARGE SCALE GENOMIC DNA]</scope>
    <source>
        <strain evidence="2 3">DSM 25584</strain>
    </source>
</reference>
<proteinExistence type="predicted"/>
<sequence>MTAHHLPTATRPNASTGFGIRLAARVAAVLDAGARRRRIARTVRALERMDDRSLTDIGVRRQDIRSVARRVEDTGGDLHDALPPHD</sequence>
<dbReference type="Proteomes" id="UP000199415">
    <property type="component" value="Unassembled WGS sequence"/>
</dbReference>
<keyword evidence="3" id="KW-1185">Reference proteome</keyword>
<dbReference type="RefSeq" id="WP_143006240.1">
    <property type="nucleotide sequence ID" value="NZ_FNCE01000006.1"/>
</dbReference>
<evidence type="ECO:0000313" key="3">
    <source>
        <dbReference type="Proteomes" id="UP000199415"/>
    </source>
</evidence>
<evidence type="ECO:0000313" key="2">
    <source>
        <dbReference type="EMBL" id="SDG19582.1"/>
    </source>
</evidence>
<dbReference type="EMBL" id="FNCE01000006">
    <property type="protein sequence ID" value="SDG19582.1"/>
    <property type="molecule type" value="Genomic_DNA"/>
</dbReference>
<accession>A0A1G7S9I2</accession>
<dbReference type="Pfam" id="PF06568">
    <property type="entry name" value="YjiS-like"/>
    <property type="match status" value="1"/>
</dbReference>